<proteinExistence type="predicted"/>
<organism evidence="1 2">
    <name type="scientific">Phyllobacterium salinisoli</name>
    <dbReference type="NCBI Taxonomy" id="1899321"/>
    <lineage>
        <taxon>Bacteria</taxon>
        <taxon>Pseudomonadati</taxon>
        <taxon>Pseudomonadota</taxon>
        <taxon>Alphaproteobacteria</taxon>
        <taxon>Hyphomicrobiales</taxon>
        <taxon>Phyllobacteriaceae</taxon>
        <taxon>Phyllobacterium</taxon>
    </lineage>
</organism>
<reference evidence="1 2" key="1">
    <citation type="submission" date="2018-07" db="EMBL/GenBank/DDBJ databases">
        <title>The draft genome of Phyllobacterium salinisoli.</title>
        <authorList>
            <person name="Liu L."/>
            <person name="Li L."/>
            <person name="Zhang X."/>
            <person name="Liang L."/>
        </authorList>
    </citation>
    <scope>NUCLEOTIDE SEQUENCE [LARGE SCALE GENOMIC DNA]</scope>
    <source>
        <strain evidence="1 2">LLAN61</strain>
    </source>
</reference>
<sequence>MELKLPSIDNEFGKFPSHMRNVRNVFEFSFAPADQVAKRFRNNGDIMRAFDKALQTIMETSLPDEEKKILNKLLADEKDVVSFSQLARNSIIAL</sequence>
<dbReference type="Proteomes" id="UP000253420">
    <property type="component" value="Unassembled WGS sequence"/>
</dbReference>
<dbReference type="RefSeq" id="WP_114443021.1">
    <property type="nucleotide sequence ID" value="NZ_QOZG01000059.1"/>
</dbReference>
<name>A0A368JW08_9HYPH</name>
<evidence type="ECO:0000313" key="1">
    <source>
        <dbReference type="EMBL" id="RCS21358.1"/>
    </source>
</evidence>
<dbReference type="OrthoDB" id="8115594at2"/>
<gene>
    <name evidence="1" type="ORF">DUT91_24690</name>
</gene>
<protein>
    <submittedName>
        <fullName evidence="1">Uncharacterized protein</fullName>
    </submittedName>
</protein>
<accession>A0A368JW08</accession>
<dbReference type="EMBL" id="QOZG01000059">
    <property type="protein sequence ID" value="RCS21358.1"/>
    <property type="molecule type" value="Genomic_DNA"/>
</dbReference>
<evidence type="ECO:0000313" key="2">
    <source>
        <dbReference type="Proteomes" id="UP000253420"/>
    </source>
</evidence>
<keyword evidence="2" id="KW-1185">Reference proteome</keyword>
<dbReference type="AlphaFoldDB" id="A0A368JW08"/>
<comment type="caution">
    <text evidence="1">The sequence shown here is derived from an EMBL/GenBank/DDBJ whole genome shotgun (WGS) entry which is preliminary data.</text>
</comment>